<dbReference type="AlphaFoldDB" id="M6FR37"/>
<organism evidence="1 2">
    <name type="scientific">Leptospira weilii str. 2006001855</name>
    <dbReference type="NCBI Taxonomy" id="996804"/>
    <lineage>
        <taxon>Bacteria</taxon>
        <taxon>Pseudomonadati</taxon>
        <taxon>Spirochaetota</taxon>
        <taxon>Spirochaetia</taxon>
        <taxon>Leptospirales</taxon>
        <taxon>Leptospiraceae</taxon>
        <taxon>Leptospira</taxon>
    </lineage>
</organism>
<gene>
    <name evidence="1" type="ORF">LEP1GSC038_2560</name>
</gene>
<dbReference type="Proteomes" id="UP000012101">
    <property type="component" value="Unassembled WGS sequence"/>
</dbReference>
<proteinExistence type="predicted"/>
<reference evidence="1 2" key="1">
    <citation type="submission" date="2013-01" db="EMBL/GenBank/DDBJ databases">
        <authorList>
            <person name="Harkins D.M."/>
            <person name="Durkin A.S."/>
            <person name="Brinkac L.M."/>
            <person name="Haft D.H."/>
            <person name="Selengut J.D."/>
            <person name="Sanka R."/>
            <person name="DePew J."/>
            <person name="Purushe J."/>
            <person name="Hospenthal D.R."/>
            <person name="Murray C.K."/>
            <person name="Pimentel G."/>
            <person name="Wasfy M."/>
            <person name="Vinetz J.M."/>
            <person name="Sutton G.G."/>
            <person name="Nierman W.C."/>
            <person name="Fouts D.E."/>
        </authorList>
    </citation>
    <scope>NUCLEOTIDE SEQUENCE [LARGE SCALE GENOMIC DNA]</scope>
    <source>
        <strain evidence="1 2">2006001855</strain>
    </source>
</reference>
<name>M6FR37_9LEPT</name>
<dbReference type="EMBL" id="AFJM02000028">
    <property type="protein sequence ID" value="EMM73587.1"/>
    <property type="molecule type" value="Genomic_DNA"/>
</dbReference>
<accession>M6FR37</accession>
<comment type="caution">
    <text evidence="1">The sequence shown here is derived from an EMBL/GenBank/DDBJ whole genome shotgun (WGS) entry which is preliminary data.</text>
</comment>
<protein>
    <submittedName>
        <fullName evidence="1">Uncharacterized protein</fullName>
    </submittedName>
</protein>
<sequence>MLLLGRVKMILENKRSVLQKYSGSQKLSQIGKSRLFRGRF</sequence>
<evidence type="ECO:0000313" key="1">
    <source>
        <dbReference type="EMBL" id="EMM73587.1"/>
    </source>
</evidence>
<evidence type="ECO:0000313" key="2">
    <source>
        <dbReference type="Proteomes" id="UP000012101"/>
    </source>
</evidence>